<proteinExistence type="predicted"/>
<evidence type="ECO:0000313" key="2">
    <source>
        <dbReference type="Proteomes" id="UP000281340"/>
    </source>
</evidence>
<accession>A0A3L9HIJ8</accession>
<protein>
    <recommendedName>
        <fullName evidence="3">YccE</fullName>
    </recommendedName>
</protein>
<name>A0A3L9HIJ8_ECOLX</name>
<reference evidence="1 2" key="1">
    <citation type="submission" date="2018-10" db="EMBL/GenBank/DDBJ databases">
        <title>Comparison of Escherichia coli isolates recovered from retail chicken and from chicken fecal samples by antimicrobial susceptibility test and whole genome sequencing.</title>
        <authorList>
            <person name="Tang B."/>
            <person name="Ma Y."/>
            <person name="He X."/>
            <person name="Cao L."/>
            <person name="Xia X."/>
            <person name="Yang H."/>
        </authorList>
    </citation>
    <scope>NUCLEOTIDE SEQUENCE [LARGE SCALE GENOMIC DNA]</scope>
    <source>
        <strain evidence="1 2">CMJH98b</strain>
    </source>
</reference>
<dbReference type="Proteomes" id="UP000281340">
    <property type="component" value="Unassembled WGS sequence"/>
</dbReference>
<dbReference type="EMBL" id="RDDM01000866">
    <property type="protein sequence ID" value="RLY49806.1"/>
    <property type="molecule type" value="Genomic_DNA"/>
</dbReference>
<evidence type="ECO:0008006" key="3">
    <source>
        <dbReference type="Google" id="ProtNLM"/>
    </source>
</evidence>
<gene>
    <name evidence="1" type="ORF">EAI46_30820</name>
</gene>
<evidence type="ECO:0000313" key="1">
    <source>
        <dbReference type="EMBL" id="RLY49806.1"/>
    </source>
</evidence>
<comment type="caution">
    <text evidence="1">The sequence shown here is derived from an EMBL/GenBank/DDBJ whole genome shotgun (WGS) entry which is preliminary data.</text>
</comment>
<dbReference type="AlphaFoldDB" id="A0A3L9HIJ8"/>
<organism evidence="1 2">
    <name type="scientific">Escherichia coli</name>
    <dbReference type="NCBI Taxonomy" id="562"/>
    <lineage>
        <taxon>Bacteria</taxon>
        <taxon>Pseudomonadati</taxon>
        <taxon>Pseudomonadota</taxon>
        <taxon>Gammaproteobacteria</taxon>
        <taxon>Enterobacterales</taxon>
        <taxon>Enterobacteriaceae</taxon>
        <taxon>Escherichia</taxon>
    </lineage>
</organism>
<sequence length="85" mass="10168">MGNIHGISCTANNYLKQAWNDIKNEYKKNQTYSITLFENTLVCFMRLYKEIRRQQAEDYIPCLECDSLEKEFEEIQNDNDLSLFM</sequence>
<feature type="non-terminal residue" evidence="1">
    <location>
        <position position="85"/>
    </location>
</feature>